<feature type="non-terminal residue" evidence="1">
    <location>
        <position position="1"/>
    </location>
</feature>
<name>A0A9P6TD25_9BASI</name>
<dbReference type="Proteomes" id="UP000886653">
    <property type="component" value="Unassembled WGS sequence"/>
</dbReference>
<reference evidence="1" key="1">
    <citation type="submission" date="2013-11" db="EMBL/GenBank/DDBJ databases">
        <title>Genome sequence of the fusiform rust pathogen reveals effectors for host alternation and coevolution with pine.</title>
        <authorList>
            <consortium name="DOE Joint Genome Institute"/>
            <person name="Smith K."/>
            <person name="Pendleton A."/>
            <person name="Kubisiak T."/>
            <person name="Anderson C."/>
            <person name="Salamov A."/>
            <person name="Aerts A."/>
            <person name="Riley R."/>
            <person name="Clum A."/>
            <person name="Lindquist E."/>
            <person name="Ence D."/>
            <person name="Campbell M."/>
            <person name="Kronenberg Z."/>
            <person name="Feau N."/>
            <person name="Dhillon B."/>
            <person name="Hamelin R."/>
            <person name="Burleigh J."/>
            <person name="Smith J."/>
            <person name="Yandell M."/>
            <person name="Nelson C."/>
            <person name="Grigoriev I."/>
            <person name="Davis J."/>
        </authorList>
    </citation>
    <scope>NUCLEOTIDE SEQUENCE</scope>
    <source>
        <strain evidence="1">G11</strain>
    </source>
</reference>
<dbReference type="EMBL" id="MU167241">
    <property type="protein sequence ID" value="KAG0148011.1"/>
    <property type="molecule type" value="Genomic_DNA"/>
</dbReference>
<evidence type="ECO:0000313" key="1">
    <source>
        <dbReference type="EMBL" id="KAG0148011.1"/>
    </source>
</evidence>
<comment type="caution">
    <text evidence="1">The sequence shown here is derived from an EMBL/GenBank/DDBJ whole genome shotgun (WGS) entry which is preliminary data.</text>
</comment>
<organism evidence="1 2">
    <name type="scientific">Cronartium quercuum f. sp. fusiforme G11</name>
    <dbReference type="NCBI Taxonomy" id="708437"/>
    <lineage>
        <taxon>Eukaryota</taxon>
        <taxon>Fungi</taxon>
        <taxon>Dikarya</taxon>
        <taxon>Basidiomycota</taxon>
        <taxon>Pucciniomycotina</taxon>
        <taxon>Pucciniomycetes</taxon>
        <taxon>Pucciniales</taxon>
        <taxon>Coleosporiaceae</taxon>
        <taxon>Cronartium</taxon>
    </lineage>
</organism>
<gene>
    <name evidence="1" type="ORF">CROQUDRAFT_655366</name>
</gene>
<protein>
    <submittedName>
        <fullName evidence="1">Uncharacterized protein</fullName>
    </submittedName>
</protein>
<accession>A0A9P6TD25</accession>
<keyword evidence="2" id="KW-1185">Reference proteome</keyword>
<proteinExistence type="predicted"/>
<sequence>DPTFSLLQGQLTPRQHQPSVPAVTLGPSWFRYSSMSNRPKDHQIWVKNTSVYHKGPFPMGFVIFISFE</sequence>
<evidence type="ECO:0000313" key="2">
    <source>
        <dbReference type="Proteomes" id="UP000886653"/>
    </source>
</evidence>
<dbReference type="AlphaFoldDB" id="A0A9P6TD25"/>